<comment type="caution">
    <text evidence="1">The sequence shown here is derived from an EMBL/GenBank/DDBJ whole genome shotgun (WGS) entry which is preliminary data.</text>
</comment>
<evidence type="ECO:0000313" key="1">
    <source>
        <dbReference type="EMBL" id="MED6189580.1"/>
    </source>
</evidence>
<gene>
    <name evidence="1" type="ORF">PIB30_097412</name>
</gene>
<keyword evidence="2" id="KW-1185">Reference proteome</keyword>
<evidence type="ECO:0000313" key="2">
    <source>
        <dbReference type="Proteomes" id="UP001341840"/>
    </source>
</evidence>
<organism evidence="1 2">
    <name type="scientific">Stylosanthes scabra</name>
    <dbReference type="NCBI Taxonomy" id="79078"/>
    <lineage>
        <taxon>Eukaryota</taxon>
        <taxon>Viridiplantae</taxon>
        <taxon>Streptophyta</taxon>
        <taxon>Embryophyta</taxon>
        <taxon>Tracheophyta</taxon>
        <taxon>Spermatophyta</taxon>
        <taxon>Magnoliopsida</taxon>
        <taxon>eudicotyledons</taxon>
        <taxon>Gunneridae</taxon>
        <taxon>Pentapetalae</taxon>
        <taxon>rosids</taxon>
        <taxon>fabids</taxon>
        <taxon>Fabales</taxon>
        <taxon>Fabaceae</taxon>
        <taxon>Papilionoideae</taxon>
        <taxon>50 kb inversion clade</taxon>
        <taxon>dalbergioids sensu lato</taxon>
        <taxon>Dalbergieae</taxon>
        <taxon>Pterocarpus clade</taxon>
        <taxon>Stylosanthes</taxon>
    </lineage>
</organism>
<dbReference type="Proteomes" id="UP001341840">
    <property type="component" value="Unassembled WGS sequence"/>
</dbReference>
<sequence>EDEGRLGWWWASHIWDVAWVGWLRARFWGMVSVTLESRLGRGPNVREYARLVCGWPMELGGARLGGVGKKRASTF</sequence>
<name>A0ABU6WX90_9FABA</name>
<dbReference type="EMBL" id="JASCZI010183635">
    <property type="protein sequence ID" value="MED6189580.1"/>
    <property type="molecule type" value="Genomic_DNA"/>
</dbReference>
<feature type="non-terminal residue" evidence="1">
    <location>
        <position position="1"/>
    </location>
</feature>
<reference evidence="1 2" key="1">
    <citation type="journal article" date="2023" name="Plants (Basel)">
        <title>Bridging the Gap: Combining Genomics and Transcriptomics Approaches to Understand Stylosanthes scabra, an Orphan Legume from the Brazilian Caatinga.</title>
        <authorList>
            <person name="Ferreira-Neto J.R.C."/>
            <person name="da Silva M.D."/>
            <person name="Binneck E."/>
            <person name="de Melo N.F."/>
            <person name="da Silva R.H."/>
            <person name="de Melo A.L.T.M."/>
            <person name="Pandolfi V."/>
            <person name="Bustamante F.O."/>
            <person name="Brasileiro-Vidal A.C."/>
            <person name="Benko-Iseppon A.M."/>
        </authorList>
    </citation>
    <scope>NUCLEOTIDE SEQUENCE [LARGE SCALE GENOMIC DNA]</scope>
    <source>
        <tissue evidence="1">Leaves</tissue>
    </source>
</reference>
<accession>A0ABU6WX90</accession>
<proteinExistence type="predicted"/>
<protein>
    <submittedName>
        <fullName evidence="1">Uncharacterized protein</fullName>
    </submittedName>
</protein>